<proteinExistence type="predicted"/>
<dbReference type="RefSeq" id="WP_144856259.1">
    <property type="nucleotide sequence ID" value="NZ_BAAAYT010000007.1"/>
</dbReference>
<dbReference type="PANTHER" id="PTHR37422">
    <property type="entry name" value="TEICHURONIC ACID BIOSYNTHESIS PROTEIN TUAE"/>
    <property type="match status" value="1"/>
</dbReference>
<evidence type="ECO:0000313" key="8">
    <source>
        <dbReference type="Proteomes" id="UP000315628"/>
    </source>
</evidence>
<name>A0A560WD53_9MICO</name>
<dbReference type="InterPro" id="IPR007016">
    <property type="entry name" value="O-antigen_ligase-rel_domated"/>
</dbReference>
<evidence type="ECO:0000256" key="4">
    <source>
        <dbReference type="ARBA" id="ARBA00023136"/>
    </source>
</evidence>
<evidence type="ECO:0000256" key="5">
    <source>
        <dbReference type="SAM" id="Phobius"/>
    </source>
</evidence>
<evidence type="ECO:0000256" key="2">
    <source>
        <dbReference type="ARBA" id="ARBA00022692"/>
    </source>
</evidence>
<comment type="caution">
    <text evidence="7">The sequence shown here is derived from an EMBL/GenBank/DDBJ whole genome shotgun (WGS) entry which is preliminary data.</text>
</comment>
<dbReference type="GO" id="GO:0016874">
    <property type="term" value="F:ligase activity"/>
    <property type="evidence" value="ECO:0007669"/>
    <property type="project" value="UniProtKB-KW"/>
</dbReference>
<feature type="transmembrane region" description="Helical" evidence="5">
    <location>
        <begin position="227"/>
        <end position="253"/>
    </location>
</feature>
<dbReference type="EMBL" id="VIUW01000002">
    <property type="protein sequence ID" value="TWD15506.1"/>
    <property type="molecule type" value="Genomic_DNA"/>
</dbReference>
<feature type="transmembrane region" description="Helical" evidence="5">
    <location>
        <begin position="128"/>
        <end position="145"/>
    </location>
</feature>
<keyword evidence="2 5" id="KW-0812">Transmembrane</keyword>
<dbReference type="OrthoDB" id="3837781at2"/>
<keyword evidence="4 5" id="KW-0472">Membrane</keyword>
<gene>
    <name evidence="7" type="ORF">FB557_1017</name>
</gene>
<evidence type="ECO:0000313" key="7">
    <source>
        <dbReference type="EMBL" id="TWD15506.1"/>
    </source>
</evidence>
<dbReference type="AlphaFoldDB" id="A0A560WD53"/>
<evidence type="ECO:0000256" key="3">
    <source>
        <dbReference type="ARBA" id="ARBA00022989"/>
    </source>
</evidence>
<feature type="transmembrane region" description="Helical" evidence="5">
    <location>
        <begin position="197"/>
        <end position="215"/>
    </location>
</feature>
<feature type="transmembrane region" description="Helical" evidence="5">
    <location>
        <begin position="101"/>
        <end position="122"/>
    </location>
</feature>
<sequence>MKERLLRLIAGLGLTLGALIVGYVVPGQPLLAVAVSVGVLAMGLSAINRAFVPLLVLPVLFIVGRVSYSGVDVSISDVGLAVATLPAVALSRTLSPAMRSLMWLIALYLFSTLFTVAANPYLANVIEWVHSAVLLGGALFVGWSVGREGFGAKALSVMLTTASAISLLVIISGVTAAMKGSFEPVFLDWPFGMHKNFIGTTLGIMAVVAYVHPVWMGWSKSLGMAVFAWLTIGVAFSQSRQAIIALGIALIVLVLRTRTQQRRPMLIVFAVITAFLYVLSVVREQASSSNEFNSFFQRLAWFSDSIEVWQTSPVFGVGLRWWYTDTFDYRFQPPNAELEVLTSAGIIGLVAFLILITGSLTILWRLPPEYGTLAALVVLSRFVQAQFDLFWTAVQVSLPFVIVGICLGELARVDSEPKQHSIASSLGESSSVDESAVVQR</sequence>
<feature type="transmembrane region" description="Helical" evidence="5">
    <location>
        <begin position="340"/>
        <end position="364"/>
    </location>
</feature>
<keyword evidence="8" id="KW-1185">Reference proteome</keyword>
<reference evidence="7 8" key="1">
    <citation type="submission" date="2019-06" db="EMBL/GenBank/DDBJ databases">
        <title>Sequencing the genomes of 1000 actinobacteria strains.</title>
        <authorList>
            <person name="Klenk H.-P."/>
        </authorList>
    </citation>
    <scope>NUCLEOTIDE SEQUENCE [LARGE SCALE GENOMIC DNA]</scope>
    <source>
        <strain evidence="7 8">DSM 18935</strain>
    </source>
</reference>
<dbReference type="Proteomes" id="UP000315628">
    <property type="component" value="Unassembled WGS sequence"/>
</dbReference>
<evidence type="ECO:0000256" key="1">
    <source>
        <dbReference type="ARBA" id="ARBA00004141"/>
    </source>
</evidence>
<dbReference type="Pfam" id="PF04932">
    <property type="entry name" value="Wzy_C"/>
    <property type="match status" value="1"/>
</dbReference>
<comment type="subcellular location">
    <subcellularLocation>
        <location evidence="1">Membrane</location>
        <topology evidence="1">Multi-pass membrane protein</topology>
    </subcellularLocation>
</comment>
<dbReference type="PANTHER" id="PTHR37422:SF13">
    <property type="entry name" value="LIPOPOLYSACCHARIDE BIOSYNTHESIS PROTEIN PA4999-RELATED"/>
    <property type="match status" value="1"/>
</dbReference>
<accession>A0A560WD53</accession>
<organism evidence="7 8">
    <name type="scientific">Marihabitans asiaticum</name>
    <dbReference type="NCBI Taxonomy" id="415218"/>
    <lineage>
        <taxon>Bacteria</taxon>
        <taxon>Bacillati</taxon>
        <taxon>Actinomycetota</taxon>
        <taxon>Actinomycetes</taxon>
        <taxon>Micrococcales</taxon>
        <taxon>Intrasporangiaceae</taxon>
        <taxon>Marihabitans</taxon>
    </lineage>
</organism>
<protein>
    <submittedName>
        <fullName evidence="7">O-antigen ligase</fullName>
    </submittedName>
</protein>
<dbReference type="InterPro" id="IPR051533">
    <property type="entry name" value="WaaL-like"/>
</dbReference>
<keyword evidence="3 5" id="KW-1133">Transmembrane helix</keyword>
<evidence type="ECO:0000259" key="6">
    <source>
        <dbReference type="Pfam" id="PF04932"/>
    </source>
</evidence>
<feature type="transmembrane region" description="Helical" evidence="5">
    <location>
        <begin position="157"/>
        <end position="177"/>
    </location>
</feature>
<feature type="transmembrane region" description="Helical" evidence="5">
    <location>
        <begin position="5"/>
        <end position="24"/>
    </location>
</feature>
<feature type="transmembrane region" description="Helical" evidence="5">
    <location>
        <begin position="389"/>
        <end position="411"/>
    </location>
</feature>
<dbReference type="GO" id="GO:0016020">
    <property type="term" value="C:membrane"/>
    <property type="evidence" value="ECO:0007669"/>
    <property type="project" value="UniProtKB-SubCell"/>
</dbReference>
<feature type="domain" description="O-antigen ligase-related" evidence="6">
    <location>
        <begin position="226"/>
        <end position="353"/>
    </location>
</feature>
<feature type="transmembrane region" description="Helical" evidence="5">
    <location>
        <begin position="265"/>
        <end position="282"/>
    </location>
</feature>
<keyword evidence="7" id="KW-0436">Ligase</keyword>